<dbReference type="AlphaFoldDB" id="A0A8S0T5M7"/>
<dbReference type="PROSITE" id="PS50127">
    <property type="entry name" value="UBC_2"/>
    <property type="match status" value="1"/>
</dbReference>
<dbReference type="PANTHER" id="PTHR24068">
    <property type="entry name" value="UBIQUITIN-CONJUGATING ENZYME E2"/>
    <property type="match status" value="1"/>
</dbReference>
<accession>A0A8S0T5M7</accession>
<dbReference type="Proteomes" id="UP000594638">
    <property type="component" value="Unassembled WGS sequence"/>
</dbReference>
<dbReference type="SUPFAM" id="SSF54495">
    <property type="entry name" value="UBC-like"/>
    <property type="match status" value="1"/>
</dbReference>
<keyword evidence="1" id="KW-0812">Transmembrane</keyword>
<evidence type="ECO:0000313" key="4">
    <source>
        <dbReference type="Proteomes" id="UP000594638"/>
    </source>
</evidence>
<dbReference type="InterPro" id="IPR016135">
    <property type="entry name" value="UBQ-conjugating_enzyme/RWD"/>
</dbReference>
<dbReference type="InterPro" id="IPR000608">
    <property type="entry name" value="UBC"/>
</dbReference>
<evidence type="ECO:0000313" key="3">
    <source>
        <dbReference type="EMBL" id="CAA3000234.1"/>
    </source>
</evidence>
<dbReference type="SMART" id="SM00212">
    <property type="entry name" value="UBCc"/>
    <property type="match status" value="1"/>
</dbReference>
<organism evidence="3 4">
    <name type="scientific">Olea europaea subsp. europaea</name>
    <dbReference type="NCBI Taxonomy" id="158383"/>
    <lineage>
        <taxon>Eukaryota</taxon>
        <taxon>Viridiplantae</taxon>
        <taxon>Streptophyta</taxon>
        <taxon>Embryophyta</taxon>
        <taxon>Tracheophyta</taxon>
        <taxon>Spermatophyta</taxon>
        <taxon>Magnoliopsida</taxon>
        <taxon>eudicotyledons</taxon>
        <taxon>Gunneridae</taxon>
        <taxon>Pentapetalae</taxon>
        <taxon>asterids</taxon>
        <taxon>lamiids</taxon>
        <taxon>Lamiales</taxon>
        <taxon>Oleaceae</taxon>
        <taxon>Oleeae</taxon>
        <taxon>Olea</taxon>
    </lineage>
</organism>
<evidence type="ECO:0000259" key="2">
    <source>
        <dbReference type="PROSITE" id="PS50127"/>
    </source>
</evidence>
<keyword evidence="1" id="KW-0472">Membrane</keyword>
<keyword evidence="1" id="KW-1133">Transmembrane helix</keyword>
<reference evidence="3 4" key="1">
    <citation type="submission" date="2019-12" db="EMBL/GenBank/DDBJ databases">
        <authorList>
            <person name="Alioto T."/>
            <person name="Alioto T."/>
            <person name="Gomez Garrido J."/>
        </authorList>
    </citation>
    <scope>NUCLEOTIDE SEQUENCE [LARGE SCALE GENOMIC DNA]</scope>
</reference>
<dbReference type="OrthoDB" id="7851174at2759"/>
<keyword evidence="4" id="KW-1185">Reference proteome</keyword>
<dbReference type="Gramene" id="OE9A023579T1">
    <property type="protein sequence ID" value="OE9A023579C1"/>
    <property type="gene ID" value="OE9A023579"/>
</dbReference>
<dbReference type="Pfam" id="PF00179">
    <property type="entry name" value="UQ_con"/>
    <property type="match status" value="1"/>
</dbReference>
<protein>
    <submittedName>
        <fullName evidence="3">Ubiquitin-conjugating enzyme E2-17 kDa-like</fullName>
    </submittedName>
</protein>
<proteinExistence type="predicted"/>
<evidence type="ECO:0000256" key="1">
    <source>
        <dbReference type="SAM" id="Phobius"/>
    </source>
</evidence>
<dbReference type="EMBL" id="CACTIH010005678">
    <property type="protein sequence ID" value="CAA3000234.1"/>
    <property type="molecule type" value="Genomic_DNA"/>
</dbReference>
<sequence length="116" mass="13078">MNTFEVKHLNMFTSPVNGNLYHWQAIIFGPVDSPYAGGVFLLNIRFPRRYPIYKMPKIAFITEVFHPNVKTNGTICPAMFKEGQPVLTISKVLLIISALLADPVIDDPLVPEIAYM</sequence>
<name>A0A8S0T5M7_OLEEU</name>
<gene>
    <name evidence="3" type="ORF">OLEA9_A023579</name>
</gene>
<feature type="domain" description="UBC core" evidence="2">
    <location>
        <begin position="1"/>
        <end position="116"/>
    </location>
</feature>
<feature type="transmembrane region" description="Helical" evidence="1">
    <location>
        <begin position="20"/>
        <end position="44"/>
    </location>
</feature>
<comment type="caution">
    <text evidence="3">The sequence shown here is derived from an EMBL/GenBank/DDBJ whole genome shotgun (WGS) entry which is preliminary data.</text>
</comment>
<dbReference type="Gene3D" id="3.10.110.10">
    <property type="entry name" value="Ubiquitin Conjugating Enzyme"/>
    <property type="match status" value="1"/>
</dbReference>